<dbReference type="PROSITE" id="PS50848">
    <property type="entry name" value="START"/>
    <property type="match status" value="1"/>
</dbReference>
<feature type="region of interest" description="Disordered" evidence="1">
    <location>
        <begin position="110"/>
        <end position="207"/>
    </location>
</feature>
<keyword evidence="4" id="KW-1185">Reference proteome</keyword>
<dbReference type="InterPro" id="IPR051213">
    <property type="entry name" value="START_lipid_transfer"/>
</dbReference>
<dbReference type="AlphaFoldDB" id="A0A2G8JUQ2"/>
<dbReference type="InterPro" id="IPR023393">
    <property type="entry name" value="START-like_dom_sf"/>
</dbReference>
<feature type="compositionally biased region" description="Basic and acidic residues" evidence="1">
    <location>
        <begin position="153"/>
        <end position="169"/>
    </location>
</feature>
<evidence type="ECO:0000313" key="4">
    <source>
        <dbReference type="Proteomes" id="UP000230750"/>
    </source>
</evidence>
<dbReference type="CDD" id="cd00177">
    <property type="entry name" value="START"/>
    <property type="match status" value="1"/>
</dbReference>
<proteinExistence type="predicted"/>
<organism evidence="3 4">
    <name type="scientific">Stichopus japonicus</name>
    <name type="common">Sea cucumber</name>
    <dbReference type="NCBI Taxonomy" id="307972"/>
    <lineage>
        <taxon>Eukaryota</taxon>
        <taxon>Metazoa</taxon>
        <taxon>Echinodermata</taxon>
        <taxon>Eleutherozoa</taxon>
        <taxon>Echinozoa</taxon>
        <taxon>Holothuroidea</taxon>
        <taxon>Aspidochirotacea</taxon>
        <taxon>Aspidochirotida</taxon>
        <taxon>Stichopodidae</taxon>
        <taxon>Apostichopus</taxon>
    </lineage>
</organism>
<protein>
    <submittedName>
        <fullName evidence="3">Putative steroidogenic acute regulatory protein, mitochondrial-like</fullName>
    </submittedName>
</protein>
<evidence type="ECO:0000313" key="3">
    <source>
        <dbReference type="EMBL" id="PIK39463.1"/>
    </source>
</evidence>
<feature type="compositionally biased region" description="Basic and acidic residues" evidence="1">
    <location>
        <begin position="110"/>
        <end position="127"/>
    </location>
</feature>
<dbReference type="OrthoDB" id="5403181at2759"/>
<dbReference type="GO" id="GO:0008289">
    <property type="term" value="F:lipid binding"/>
    <property type="evidence" value="ECO:0007669"/>
    <property type="project" value="InterPro"/>
</dbReference>
<dbReference type="Gene3D" id="3.30.530.20">
    <property type="match status" value="1"/>
</dbReference>
<feature type="compositionally biased region" description="Basic and acidic residues" evidence="1">
    <location>
        <begin position="135"/>
        <end position="144"/>
    </location>
</feature>
<dbReference type="SUPFAM" id="SSF55961">
    <property type="entry name" value="Bet v1-like"/>
    <property type="match status" value="1"/>
</dbReference>
<dbReference type="Pfam" id="PF01852">
    <property type="entry name" value="START"/>
    <property type="match status" value="1"/>
</dbReference>
<dbReference type="GO" id="GO:0005737">
    <property type="term" value="C:cytoplasm"/>
    <property type="evidence" value="ECO:0007669"/>
    <property type="project" value="UniProtKB-ARBA"/>
</dbReference>
<sequence>MPTGCDNRDAVQCTMVRSEEDGSRHVILYKSCNHPNKPPKKSFPIRADVQLMGAIIRPKEGEEGVTTVTFVNQVNLKGWMPKAFVNKITVGFPVALYDDLTLYWKKITEPPKSPEKKEKKNKEKNGEENGEAAEEEKKEDKKEDGGEDEENKDADVKTEKKEEADEKPAEGATEEAAAAAEGAPVGEGDGGKLDTADIPAADEEEAK</sequence>
<feature type="compositionally biased region" description="Low complexity" evidence="1">
    <location>
        <begin position="170"/>
        <end position="186"/>
    </location>
</feature>
<dbReference type="InterPro" id="IPR002913">
    <property type="entry name" value="START_lipid-bd_dom"/>
</dbReference>
<accession>A0A2G8JUQ2</accession>
<name>A0A2G8JUQ2_STIJA</name>
<evidence type="ECO:0000256" key="1">
    <source>
        <dbReference type="SAM" id="MobiDB-lite"/>
    </source>
</evidence>
<feature type="domain" description="START" evidence="2">
    <location>
        <begin position="1"/>
        <end position="86"/>
    </location>
</feature>
<reference evidence="3 4" key="1">
    <citation type="journal article" date="2017" name="PLoS Biol.">
        <title>The sea cucumber genome provides insights into morphological evolution and visceral regeneration.</title>
        <authorList>
            <person name="Zhang X."/>
            <person name="Sun L."/>
            <person name="Yuan J."/>
            <person name="Sun Y."/>
            <person name="Gao Y."/>
            <person name="Zhang L."/>
            <person name="Li S."/>
            <person name="Dai H."/>
            <person name="Hamel J.F."/>
            <person name="Liu C."/>
            <person name="Yu Y."/>
            <person name="Liu S."/>
            <person name="Lin W."/>
            <person name="Guo K."/>
            <person name="Jin S."/>
            <person name="Xu P."/>
            <person name="Storey K.B."/>
            <person name="Huan P."/>
            <person name="Zhang T."/>
            <person name="Zhou Y."/>
            <person name="Zhang J."/>
            <person name="Lin C."/>
            <person name="Li X."/>
            <person name="Xing L."/>
            <person name="Huo D."/>
            <person name="Sun M."/>
            <person name="Wang L."/>
            <person name="Mercier A."/>
            <person name="Li F."/>
            <person name="Yang H."/>
            <person name="Xiang J."/>
        </authorList>
    </citation>
    <scope>NUCLEOTIDE SEQUENCE [LARGE SCALE GENOMIC DNA]</scope>
    <source>
        <strain evidence="3">Shaxun</strain>
        <tissue evidence="3">Muscle</tissue>
    </source>
</reference>
<gene>
    <name evidence="3" type="ORF">BSL78_23704</name>
</gene>
<dbReference type="Proteomes" id="UP000230750">
    <property type="component" value="Unassembled WGS sequence"/>
</dbReference>
<evidence type="ECO:0000259" key="2">
    <source>
        <dbReference type="PROSITE" id="PS50848"/>
    </source>
</evidence>
<dbReference type="PANTHER" id="PTHR19308">
    <property type="entry name" value="PHOSPHATIDYLCHOLINE TRANSFER PROTEIN"/>
    <property type="match status" value="1"/>
</dbReference>
<dbReference type="EMBL" id="MRZV01001238">
    <property type="protein sequence ID" value="PIK39463.1"/>
    <property type="molecule type" value="Genomic_DNA"/>
</dbReference>
<comment type="caution">
    <text evidence="3">The sequence shown here is derived from an EMBL/GenBank/DDBJ whole genome shotgun (WGS) entry which is preliminary data.</text>
</comment>
<dbReference type="PANTHER" id="PTHR19308:SF14">
    <property type="entry name" value="START DOMAIN-CONTAINING PROTEIN"/>
    <property type="match status" value="1"/>
</dbReference>